<dbReference type="CDD" id="cd06578">
    <property type="entry name" value="HemD"/>
    <property type="match status" value="1"/>
</dbReference>
<dbReference type="InterPro" id="IPR036108">
    <property type="entry name" value="4pyrrol_syn_uPrphyn_synt_sf"/>
</dbReference>
<dbReference type="EC" id="4.2.1.75" evidence="2"/>
<proteinExistence type="predicted"/>
<dbReference type="Pfam" id="PF02602">
    <property type="entry name" value="HEM4"/>
    <property type="match status" value="1"/>
</dbReference>
<dbReference type="GO" id="GO:0006780">
    <property type="term" value="P:uroporphyrinogen III biosynthetic process"/>
    <property type="evidence" value="ECO:0007669"/>
    <property type="project" value="InterPro"/>
</dbReference>
<dbReference type="InterPro" id="IPR039793">
    <property type="entry name" value="UROS/Hem4"/>
</dbReference>
<reference evidence="2 3" key="1">
    <citation type="submission" date="2015-09" db="EMBL/GenBank/DDBJ databases">
        <title>A metagenomics-based metabolic model of nitrate-dependent anaerobic oxidation of methane by Methanoperedens-like archaea.</title>
        <authorList>
            <person name="Arshad A."/>
            <person name="Speth D.R."/>
            <person name="De Graaf R.M."/>
            <person name="Op Den Camp H.J."/>
            <person name="Jetten M.S."/>
            <person name="Welte C.U."/>
        </authorList>
    </citation>
    <scope>NUCLEOTIDE SEQUENCE [LARGE SCALE GENOMIC DNA]</scope>
</reference>
<dbReference type="Gene3D" id="3.40.50.10090">
    <property type="match status" value="2"/>
</dbReference>
<dbReference type="NCBIfam" id="NF004587">
    <property type="entry name" value="PRK05928.2-5"/>
    <property type="match status" value="1"/>
</dbReference>
<evidence type="ECO:0000313" key="3">
    <source>
        <dbReference type="Proteomes" id="UP000050360"/>
    </source>
</evidence>
<protein>
    <submittedName>
        <fullName evidence="2">Uroporphyrinogen-III synthase</fullName>
        <ecNumber evidence="2">4.2.1.75</ecNumber>
    </submittedName>
</protein>
<accession>A0A0P7ZF38</accession>
<dbReference type="SUPFAM" id="SSF69618">
    <property type="entry name" value="HemD-like"/>
    <property type="match status" value="1"/>
</dbReference>
<comment type="caution">
    <text evidence="2">The sequence shown here is derived from an EMBL/GenBank/DDBJ whole genome shotgun (WGS) entry which is preliminary data.</text>
</comment>
<keyword evidence="2" id="KW-0456">Lyase</keyword>
<name>A0A0P7ZF38_9EURY</name>
<organism evidence="2 3">
    <name type="scientific">Candidatus Methanoperedens nitratireducens</name>
    <dbReference type="NCBI Taxonomy" id="1392998"/>
    <lineage>
        <taxon>Archaea</taxon>
        <taxon>Methanobacteriati</taxon>
        <taxon>Methanobacteriota</taxon>
        <taxon>Stenosarchaea group</taxon>
        <taxon>Methanomicrobia</taxon>
        <taxon>Methanosarcinales</taxon>
        <taxon>ANME-2 cluster</taxon>
        <taxon>Candidatus Methanoperedentaceae</taxon>
        <taxon>Candidatus Methanoperedens</taxon>
    </lineage>
</organism>
<dbReference type="InterPro" id="IPR003754">
    <property type="entry name" value="4pyrrol_synth_uPrphyn_synth"/>
</dbReference>
<dbReference type="PANTHER" id="PTHR40082">
    <property type="entry name" value="BLR5956 PROTEIN"/>
    <property type="match status" value="1"/>
</dbReference>
<dbReference type="EMBL" id="LKCM01000154">
    <property type="protein sequence ID" value="KPQ43358.1"/>
    <property type="molecule type" value="Genomic_DNA"/>
</dbReference>
<gene>
    <name evidence="2" type="primary">hemD_2</name>
    <name evidence="2" type="ORF">MPEBLZ_02079</name>
</gene>
<feature type="domain" description="Tetrapyrrole biosynthesis uroporphyrinogen III synthase" evidence="1">
    <location>
        <begin position="17"/>
        <end position="248"/>
    </location>
</feature>
<dbReference type="Proteomes" id="UP000050360">
    <property type="component" value="Unassembled WGS sequence"/>
</dbReference>
<dbReference type="GO" id="GO:0004852">
    <property type="term" value="F:uroporphyrinogen-III synthase activity"/>
    <property type="evidence" value="ECO:0007669"/>
    <property type="project" value="UniProtKB-EC"/>
</dbReference>
<sequence>MKVIAIMRPAGYLAESVKLASSMGFSTITAPMIDVMDKTDSNFKGFLDRIMGGEADYIIFTSANGVEFTLLKIKYPDEFIERLNETNVIAIGPKTRDALLKNGIHVTMMPGSYSSTGLVKELSGIEGANIEIARSSHGAPELVRGLLEKGAVVHETQVYQIISPKDERHVALFKRALAGEVDIFAFTSTMMVRNFMALAQEMGEKDEIIRIMNQKVVAAIGKPTRDTLIGFGVNVGVIPEHYTFEEMLLECKKHDC</sequence>
<evidence type="ECO:0000259" key="1">
    <source>
        <dbReference type="Pfam" id="PF02602"/>
    </source>
</evidence>
<dbReference type="AlphaFoldDB" id="A0A0P7ZF38"/>
<evidence type="ECO:0000313" key="2">
    <source>
        <dbReference type="EMBL" id="KPQ43358.1"/>
    </source>
</evidence>
<dbReference type="PANTHER" id="PTHR40082:SF1">
    <property type="entry name" value="BLR5956 PROTEIN"/>
    <property type="match status" value="1"/>
</dbReference>